<evidence type="ECO:0000256" key="3">
    <source>
        <dbReference type="ARBA" id="ARBA00023055"/>
    </source>
</evidence>
<evidence type="ECO:0000313" key="12">
    <source>
        <dbReference type="RefSeq" id="XP_025831379.1"/>
    </source>
</evidence>
<dbReference type="Proteomes" id="UP000192223">
    <property type="component" value="Unplaced"/>
</dbReference>
<dbReference type="FunCoup" id="A0A7F5R617">
    <property type="interactions" value="1142"/>
</dbReference>
<sequence length="849" mass="96262">MQSSQTSSQEFATQSPTIKTVKDEKKGGRTILQIVPKLPSTDSLSNSPGPVSPGSHSFQDRSEGTFTEKARNYYSVKVFNLNKNCWQVSDPKLTRKESYKAQRKNYRKEKKRVANELLNSLKDPSVVVLADWLKIRGTLKSWTKLWCVLKPGLLLLYKSPKCKSSHWVGTILLNSCKVIERPSKKDGFCFKLYNPLDQSIWAPRGPENEAKGAVFQPLPTSYSIFRASSQASGMCWLDALELCLRNDSALIRSISTKSSGDSTSHETQWSEADYEKHFIHDLSDASQPENGAHLSTGEVDLTESESEVSAKEEEIDEEPQQTPYIPNAEEEFGAAGEQIEELAEEHKSLIWYLVKQVRPGMDLSKVVLPTFILEPRSFLDKLGDAYYHADIISKAVVEDDAFTRMKIITKWYLSGFYKKPKGLKKPYNPILGETFRCYWKHPSGSKTFYIAEQVSHHPPVSAFYVTNRQEGFSISASILAKSKFYGNSTSAILDGIAVLTLLPRGEDYTLTIPYVHCKGILMGTLCMELGGKVYIHCEKTGYKTELEFKLRPFLGGAEQTNCVSGRIKLGKETLATIDGYWDGVTQIKDKRSGEEQVLWNPTANVRKSRLKRYTVPLEHQGEMESERLWQHVSSAILRDDMNTATEEKTVLEEAQRAQSKERKAKCEEWFPSHFQQDFQTGQWCYKHLDLRPWDPRNDLYQYEFNYIICTKTKHPAPMIRTASIVSVDPQMKQSEGRSSGVKVAKRKLTTKQISSDADVNDSATTSEEFHSDSTHSVKKAPSLPATNSSIMLAIHDLEQSLQEHGEKINQLQQKLNVVLKKDIGPRYYVEIFCIVFVIGILQAIFLYYK</sequence>
<dbReference type="OrthoDB" id="10053431at2759"/>
<evidence type="ECO:0000259" key="10">
    <source>
        <dbReference type="PROSITE" id="PS50003"/>
    </source>
</evidence>
<dbReference type="Gene3D" id="3.30.70.3490">
    <property type="match status" value="1"/>
</dbReference>
<dbReference type="PROSITE" id="PS50003">
    <property type="entry name" value="PH_DOMAIN"/>
    <property type="match status" value="1"/>
</dbReference>
<name>A0A7F5R617_AGRPL</name>
<dbReference type="FunFam" id="2.40.160.120:FF:000004">
    <property type="entry name" value="Oxysterol-binding protein"/>
    <property type="match status" value="1"/>
</dbReference>
<evidence type="ECO:0000256" key="5">
    <source>
        <dbReference type="RuleBase" id="RU003844"/>
    </source>
</evidence>
<dbReference type="Gene3D" id="2.40.160.120">
    <property type="match status" value="1"/>
</dbReference>
<dbReference type="KEGG" id="apln:108737339"/>
<dbReference type="GO" id="GO:0006869">
    <property type="term" value="P:lipid transport"/>
    <property type="evidence" value="ECO:0007669"/>
    <property type="project" value="UniProtKB-KW"/>
</dbReference>
<dbReference type="GeneID" id="108737339"/>
<dbReference type="FunFam" id="2.30.29.30:FF:000030">
    <property type="entry name" value="Oxysterol-binding protein"/>
    <property type="match status" value="1"/>
</dbReference>
<feature type="coiled-coil region" evidence="7">
    <location>
        <begin position="794"/>
        <end position="821"/>
    </location>
</feature>
<feature type="domain" description="PH" evidence="10">
    <location>
        <begin position="126"/>
        <end position="245"/>
    </location>
</feature>
<dbReference type="SMART" id="SM00233">
    <property type="entry name" value="PH"/>
    <property type="match status" value="1"/>
</dbReference>
<dbReference type="GO" id="GO:0016020">
    <property type="term" value="C:membrane"/>
    <property type="evidence" value="ECO:0007669"/>
    <property type="project" value="TreeGrafter"/>
</dbReference>
<dbReference type="InterPro" id="IPR001849">
    <property type="entry name" value="PH_domain"/>
</dbReference>
<keyword evidence="9" id="KW-0812">Transmembrane</keyword>
<keyword evidence="9" id="KW-0472">Membrane</keyword>
<feature type="region of interest" description="Disordered" evidence="8">
    <location>
        <begin position="1"/>
        <end position="62"/>
    </location>
</feature>
<dbReference type="RefSeq" id="XP_025831379.1">
    <property type="nucleotide sequence ID" value="XM_025975594.1"/>
</dbReference>
<dbReference type="CDD" id="cd13286">
    <property type="entry name" value="PH_OPR5_ORP8"/>
    <property type="match status" value="1"/>
</dbReference>
<dbReference type="InParanoid" id="A0A7F5R617"/>
<gene>
    <name evidence="12" type="primary">LOC108737339</name>
</gene>
<evidence type="ECO:0000256" key="8">
    <source>
        <dbReference type="SAM" id="MobiDB-lite"/>
    </source>
</evidence>
<dbReference type="AlphaFoldDB" id="A0A7F5R617"/>
<keyword evidence="4" id="KW-0446">Lipid-binding</keyword>
<dbReference type="GO" id="GO:0005829">
    <property type="term" value="C:cytosol"/>
    <property type="evidence" value="ECO:0007669"/>
    <property type="project" value="TreeGrafter"/>
</dbReference>
<dbReference type="GO" id="GO:0032541">
    <property type="term" value="C:cortical endoplasmic reticulum"/>
    <property type="evidence" value="ECO:0007669"/>
    <property type="project" value="TreeGrafter"/>
</dbReference>
<keyword evidence="7" id="KW-0175">Coiled coil</keyword>
<feature type="region of interest" description="Disordered" evidence="8">
    <location>
        <begin position="754"/>
        <end position="782"/>
    </location>
</feature>
<dbReference type="Pfam" id="PF00169">
    <property type="entry name" value="PH"/>
    <property type="match status" value="1"/>
</dbReference>
<dbReference type="InterPro" id="IPR037239">
    <property type="entry name" value="OSBP_sf"/>
</dbReference>
<dbReference type="FunFam" id="3.30.70.3490:FF:000046">
    <property type="match status" value="1"/>
</dbReference>
<organism evidence="11 12">
    <name type="scientific">Agrilus planipennis</name>
    <name type="common">Emerald ash borer</name>
    <name type="synonym">Agrilus marcopoli</name>
    <dbReference type="NCBI Taxonomy" id="224129"/>
    <lineage>
        <taxon>Eukaryota</taxon>
        <taxon>Metazoa</taxon>
        <taxon>Ecdysozoa</taxon>
        <taxon>Arthropoda</taxon>
        <taxon>Hexapoda</taxon>
        <taxon>Insecta</taxon>
        <taxon>Pterygota</taxon>
        <taxon>Neoptera</taxon>
        <taxon>Endopterygota</taxon>
        <taxon>Coleoptera</taxon>
        <taxon>Polyphaga</taxon>
        <taxon>Elateriformia</taxon>
        <taxon>Buprestoidea</taxon>
        <taxon>Buprestidae</taxon>
        <taxon>Agrilinae</taxon>
        <taxon>Agrilus</taxon>
    </lineage>
</organism>
<dbReference type="PANTHER" id="PTHR10972">
    <property type="entry name" value="OXYSTEROL-BINDING PROTEIN-RELATED"/>
    <property type="match status" value="1"/>
</dbReference>
<dbReference type="InterPro" id="IPR011993">
    <property type="entry name" value="PH-like_dom_sf"/>
</dbReference>
<feature type="compositionally biased region" description="Polar residues" evidence="8">
    <location>
        <begin position="1"/>
        <end position="18"/>
    </location>
</feature>
<feature type="region of interest" description="Disordered" evidence="8">
    <location>
        <begin position="285"/>
        <end position="320"/>
    </location>
</feature>
<dbReference type="SUPFAM" id="SSF144000">
    <property type="entry name" value="Oxysterol-binding protein-like"/>
    <property type="match status" value="1"/>
</dbReference>
<dbReference type="InterPro" id="IPR000648">
    <property type="entry name" value="Oxysterol-bd"/>
</dbReference>
<feature type="compositionally biased region" description="Polar residues" evidence="8">
    <location>
        <begin position="40"/>
        <end position="57"/>
    </location>
</feature>
<dbReference type="InterPro" id="IPR018494">
    <property type="entry name" value="Oxysterol-bd_CS"/>
</dbReference>
<reference evidence="12" key="1">
    <citation type="submission" date="2025-08" db="UniProtKB">
        <authorList>
            <consortium name="RefSeq"/>
        </authorList>
    </citation>
    <scope>IDENTIFICATION</scope>
    <source>
        <tissue evidence="12">Entire body</tissue>
    </source>
</reference>
<evidence type="ECO:0000256" key="7">
    <source>
        <dbReference type="SAM" id="Coils"/>
    </source>
</evidence>
<evidence type="ECO:0000313" key="11">
    <source>
        <dbReference type="Proteomes" id="UP000192223"/>
    </source>
</evidence>
<evidence type="ECO:0000256" key="9">
    <source>
        <dbReference type="SAM" id="Phobius"/>
    </source>
</evidence>
<dbReference type="Gene3D" id="2.30.29.30">
    <property type="entry name" value="Pleckstrin-homology domain (PH domain)/Phosphotyrosine-binding domain (PTB)"/>
    <property type="match status" value="1"/>
</dbReference>
<feature type="compositionally biased region" description="Polar residues" evidence="8">
    <location>
        <begin position="754"/>
        <end position="766"/>
    </location>
</feature>
<dbReference type="Gene3D" id="1.10.287.2720">
    <property type="match status" value="1"/>
</dbReference>
<evidence type="ECO:0000256" key="2">
    <source>
        <dbReference type="ARBA" id="ARBA00022448"/>
    </source>
</evidence>
<feature type="transmembrane region" description="Helical" evidence="9">
    <location>
        <begin position="827"/>
        <end position="848"/>
    </location>
</feature>
<dbReference type="Pfam" id="PF01237">
    <property type="entry name" value="Oxysterol_BP"/>
    <property type="match status" value="1"/>
</dbReference>
<accession>A0A7F5R617</accession>
<keyword evidence="2 6" id="KW-0813">Transport</keyword>
<dbReference type="GO" id="GO:0015485">
    <property type="term" value="F:cholesterol binding"/>
    <property type="evidence" value="ECO:0007669"/>
    <property type="project" value="TreeGrafter"/>
</dbReference>
<protein>
    <recommendedName>
        <fullName evidence="6">Oxysterol-binding protein</fullName>
    </recommendedName>
</protein>
<dbReference type="PROSITE" id="PS01013">
    <property type="entry name" value="OSBP"/>
    <property type="match status" value="1"/>
</dbReference>
<keyword evidence="9" id="KW-1133">Transmembrane helix</keyword>
<dbReference type="PANTHER" id="PTHR10972:SF102">
    <property type="entry name" value="OXYSTEROL-BINDING PROTEIN"/>
    <property type="match status" value="1"/>
</dbReference>
<dbReference type="FunFam" id="1.10.287.2720:FF:000002">
    <property type="entry name" value="Oxysterol-binding protein"/>
    <property type="match status" value="1"/>
</dbReference>
<keyword evidence="3 6" id="KW-0445">Lipid transport</keyword>
<evidence type="ECO:0000256" key="6">
    <source>
        <dbReference type="RuleBase" id="RU003845"/>
    </source>
</evidence>
<comment type="similarity">
    <text evidence="1 5">Belongs to the OSBP family.</text>
</comment>
<evidence type="ECO:0000256" key="1">
    <source>
        <dbReference type="ARBA" id="ARBA00008842"/>
    </source>
</evidence>
<evidence type="ECO:0000256" key="4">
    <source>
        <dbReference type="ARBA" id="ARBA00023121"/>
    </source>
</evidence>
<dbReference type="CTD" id="42412"/>
<proteinExistence type="inferred from homology"/>
<dbReference type="SUPFAM" id="SSF50729">
    <property type="entry name" value="PH domain-like"/>
    <property type="match status" value="1"/>
</dbReference>
<keyword evidence="11" id="KW-1185">Reference proteome</keyword>